<protein>
    <submittedName>
        <fullName evidence="1">DUF938 domain-containing protein</fullName>
    </submittedName>
</protein>
<accession>A0ABU3R2L0</accession>
<keyword evidence="2" id="KW-1185">Reference proteome</keyword>
<evidence type="ECO:0000313" key="1">
    <source>
        <dbReference type="EMBL" id="MDU0113910.1"/>
    </source>
</evidence>
<dbReference type="Gene3D" id="3.40.50.150">
    <property type="entry name" value="Vaccinia Virus protein VP39"/>
    <property type="match status" value="1"/>
</dbReference>
<dbReference type="Proteomes" id="UP001257914">
    <property type="component" value="Unassembled WGS sequence"/>
</dbReference>
<name>A0ABU3R2L0_9GAMM</name>
<reference evidence="1 2" key="1">
    <citation type="submission" date="2023-10" db="EMBL/GenBank/DDBJ databases">
        <title>Psychrosphaera aquimaarina strain SW33 isolated from seawater.</title>
        <authorList>
            <person name="Bayburt H."/>
            <person name="Kim J.M."/>
            <person name="Choi B.J."/>
            <person name="Jeon C.O."/>
        </authorList>
    </citation>
    <scope>NUCLEOTIDE SEQUENCE [LARGE SCALE GENOMIC DNA]</scope>
    <source>
        <strain evidence="1 2">KCTC 52743</strain>
    </source>
</reference>
<dbReference type="SUPFAM" id="SSF53335">
    <property type="entry name" value="S-adenosyl-L-methionine-dependent methyltransferases"/>
    <property type="match status" value="1"/>
</dbReference>
<evidence type="ECO:0000313" key="2">
    <source>
        <dbReference type="Proteomes" id="UP001257914"/>
    </source>
</evidence>
<dbReference type="Pfam" id="PF06080">
    <property type="entry name" value="DUF938"/>
    <property type="match status" value="1"/>
</dbReference>
<organism evidence="1 2">
    <name type="scientific">Psychrosphaera aquimarina</name>
    <dbReference type="NCBI Taxonomy" id="2044854"/>
    <lineage>
        <taxon>Bacteria</taxon>
        <taxon>Pseudomonadati</taxon>
        <taxon>Pseudomonadota</taxon>
        <taxon>Gammaproteobacteria</taxon>
        <taxon>Alteromonadales</taxon>
        <taxon>Pseudoalteromonadaceae</taxon>
        <taxon>Psychrosphaera</taxon>
    </lineage>
</organism>
<proteinExistence type="predicted"/>
<dbReference type="EMBL" id="JAWCUA010000010">
    <property type="protein sequence ID" value="MDU0113910.1"/>
    <property type="molecule type" value="Genomic_DNA"/>
</dbReference>
<dbReference type="PANTHER" id="PTHR20974">
    <property type="entry name" value="UPF0585 PROTEIN CG18661"/>
    <property type="match status" value="1"/>
</dbReference>
<sequence>MIDPFAHLARNPAADNNKQYILNVLKNLNLLKGKVIEIGSGPGQHGIHFCQHMPELVWQPTEIKSKLPLTMQWYEVSQKQGLTNYLKPFSFHIGQDTITASEFELIYSANVLHIISEALAKHLIKQLVESMNQGQKLVFYGPFKQKGEYTSESNRDFDQWLFSEGYGGMQDLEDIPNWSNGQLSLLQVETMPANNFIVVYQRT</sequence>
<gene>
    <name evidence="1" type="ORF">RT723_13055</name>
</gene>
<comment type="caution">
    <text evidence="1">The sequence shown here is derived from an EMBL/GenBank/DDBJ whole genome shotgun (WGS) entry which is preliminary data.</text>
</comment>
<dbReference type="InterPro" id="IPR010342">
    <property type="entry name" value="DUF938"/>
</dbReference>
<dbReference type="RefSeq" id="WP_315947496.1">
    <property type="nucleotide sequence ID" value="NZ_JAWCUA010000010.1"/>
</dbReference>
<dbReference type="PANTHER" id="PTHR20974:SF0">
    <property type="entry name" value="UPF0585 PROTEIN CG18661"/>
    <property type="match status" value="1"/>
</dbReference>
<dbReference type="InterPro" id="IPR029063">
    <property type="entry name" value="SAM-dependent_MTases_sf"/>
</dbReference>